<accession>A0ABS5ZFL7</accession>
<dbReference type="RefSeq" id="WP_215821002.1">
    <property type="nucleotide sequence ID" value="NZ_JAGSOY010000048.1"/>
</dbReference>
<evidence type="ECO:0000313" key="1">
    <source>
        <dbReference type="EMBL" id="MBU2712775.1"/>
    </source>
</evidence>
<proteinExistence type="predicted"/>
<sequence>MVEGALLVLQWLLMSWLFSLVAVGVIAKTLPDIEPGEWYAVPHSQLVNVPKKTKAPGSWTGFSAITGAWSGGAFDTKQQQLIIWGGGHRDYSGNELYSFSLRTLSWQQLTIAANNVDEKGKLSITGYYPNGSPRARHTYNTLQYLVEQNLFCAFGAAAMFPLSQHMLPNTDCYDLTDGRWLRLPPVISGGYGISSTTAYDPVTGDIYSLGSGGGSALVKYDPGARKWTEVTAELPGWVSYDYTAVISLNPHWYVLVGNKETRFIDLQNPDKGLQHLTTQGDTEIEQFANVGFAAHQPSGLLVAWHSGAVVYTLNLKTMSWKKRLSKMSGKKKLAPKALQNGTFGRFRYSEKYNIFIVVNSVKDPVFLYRLAQ</sequence>
<reference evidence="1 2" key="1">
    <citation type="submission" date="2021-04" db="EMBL/GenBank/DDBJ databases">
        <authorList>
            <person name="Pira H."/>
            <person name="Risdian C."/>
            <person name="Wink J."/>
        </authorList>
    </citation>
    <scope>NUCLEOTIDE SEQUENCE [LARGE SCALE GENOMIC DNA]</scope>
    <source>
        <strain evidence="1 2">WH53</strain>
    </source>
</reference>
<gene>
    <name evidence="1" type="ORF">KCG35_17035</name>
</gene>
<evidence type="ECO:0008006" key="3">
    <source>
        <dbReference type="Google" id="ProtNLM"/>
    </source>
</evidence>
<dbReference type="SUPFAM" id="SSF50965">
    <property type="entry name" value="Galactose oxidase, central domain"/>
    <property type="match status" value="1"/>
</dbReference>
<evidence type="ECO:0000313" key="2">
    <source>
        <dbReference type="Proteomes" id="UP000690515"/>
    </source>
</evidence>
<dbReference type="InterPro" id="IPR011043">
    <property type="entry name" value="Gal_Oxase/kelch_b-propeller"/>
</dbReference>
<name>A0ABS5ZFL7_9GAMM</name>
<comment type="caution">
    <text evidence="1">The sequence shown here is derived from an EMBL/GenBank/DDBJ whole genome shotgun (WGS) entry which is preliminary data.</text>
</comment>
<dbReference type="Proteomes" id="UP000690515">
    <property type="component" value="Unassembled WGS sequence"/>
</dbReference>
<protein>
    <recommendedName>
        <fullName evidence="3">Galactose oxidase</fullName>
    </recommendedName>
</protein>
<organism evidence="1 2">
    <name type="scientific">Zooshikella harenae</name>
    <dbReference type="NCBI Taxonomy" id="2827238"/>
    <lineage>
        <taxon>Bacteria</taxon>
        <taxon>Pseudomonadati</taxon>
        <taxon>Pseudomonadota</taxon>
        <taxon>Gammaproteobacteria</taxon>
        <taxon>Oceanospirillales</taxon>
        <taxon>Zooshikellaceae</taxon>
        <taxon>Zooshikella</taxon>
    </lineage>
</organism>
<dbReference type="EMBL" id="JAGSOY010000048">
    <property type="protein sequence ID" value="MBU2712775.1"/>
    <property type="molecule type" value="Genomic_DNA"/>
</dbReference>
<dbReference type="InterPro" id="IPR015915">
    <property type="entry name" value="Kelch-typ_b-propeller"/>
</dbReference>
<dbReference type="Gene3D" id="2.120.10.80">
    <property type="entry name" value="Kelch-type beta propeller"/>
    <property type="match status" value="1"/>
</dbReference>
<keyword evidence="2" id="KW-1185">Reference proteome</keyword>